<sequence length="111" mass="13217">MRPKSLKEKQIRQQVISYIKMKGYFWWYNLQGLGCFLGLPDIFLLCKGQLLGIEFKTEKGMQSDMQKNFEQLFGEHGGLYYVVRKLEDFLEIEKIFNYKIWRKSSISKSTS</sequence>
<name>A0A0G1CCZ0_9BACT</name>
<dbReference type="GO" id="GO:0003676">
    <property type="term" value="F:nucleic acid binding"/>
    <property type="evidence" value="ECO:0007669"/>
    <property type="project" value="InterPro"/>
</dbReference>
<evidence type="ECO:0000313" key="2">
    <source>
        <dbReference type="Proteomes" id="UP000034837"/>
    </source>
</evidence>
<dbReference type="EMBL" id="LCDO01000009">
    <property type="protein sequence ID" value="KKS56556.1"/>
    <property type="molecule type" value="Genomic_DNA"/>
</dbReference>
<dbReference type="Gene3D" id="3.40.1350.10">
    <property type="match status" value="1"/>
</dbReference>
<comment type="caution">
    <text evidence="1">The sequence shown here is derived from an EMBL/GenBank/DDBJ whole genome shotgun (WGS) entry which is preliminary data.</text>
</comment>
<organism evidence="1 2">
    <name type="scientific">Candidatus Magasanikbacteria bacterium GW2011_GWA2_42_32</name>
    <dbReference type="NCBI Taxonomy" id="1619039"/>
    <lineage>
        <taxon>Bacteria</taxon>
        <taxon>Candidatus Magasanikiibacteriota</taxon>
    </lineage>
</organism>
<protein>
    <recommendedName>
        <fullName evidence="3">VRR-NUC domain-containing protein</fullName>
    </recommendedName>
</protein>
<accession>A0A0G1CCZ0</accession>
<evidence type="ECO:0008006" key="3">
    <source>
        <dbReference type="Google" id="ProtNLM"/>
    </source>
</evidence>
<dbReference type="Proteomes" id="UP000034837">
    <property type="component" value="Unassembled WGS sequence"/>
</dbReference>
<proteinExistence type="predicted"/>
<reference evidence="1 2" key="1">
    <citation type="journal article" date="2015" name="Nature">
        <title>rRNA introns, odd ribosomes, and small enigmatic genomes across a large radiation of phyla.</title>
        <authorList>
            <person name="Brown C.T."/>
            <person name="Hug L.A."/>
            <person name="Thomas B.C."/>
            <person name="Sharon I."/>
            <person name="Castelle C.J."/>
            <person name="Singh A."/>
            <person name="Wilkins M.J."/>
            <person name="Williams K.H."/>
            <person name="Banfield J.F."/>
        </authorList>
    </citation>
    <scope>NUCLEOTIDE SEQUENCE [LARGE SCALE GENOMIC DNA]</scope>
</reference>
<dbReference type="AlphaFoldDB" id="A0A0G1CCZ0"/>
<gene>
    <name evidence="1" type="ORF">UV20_C0009G0035</name>
</gene>
<dbReference type="InterPro" id="IPR011856">
    <property type="entry name" value="tRNA_endonuc-like_dom_sf"/>
</dbReference>
<evidence type="ECO:0000313" key="1">
    <source>
        <dbReference type="EMBL" id="KKS56556.1"/>
    </source>
</evidence>